<dbReference type="CDD" id="cd07043">
    <property type="entry name" value="STAS_anti-anti-sigma_factors"/>
    <property type="match status" value="1"/>
</dbReference>
<gene>
    <name evidence="4" type="ORF">A2Y62_05465</name>
</gene>
<evidence type="ECO:0000313" key="5">
    <source>
        <dbReference type="Proteomes" id="UP000178943"/>
    </source>
</evidence>
<dbReference type="InterPro" id="IPR003658">
    <property type="entry name" value="Anti-sigma_ant"/>
</dbReference>
<feature type="domain" description="STAS" evidence="3">
    <location>
        <begin position="1"/>
        <end position="111"/>
    </location>
</feature>
<dbReference type="NCBIfam" id="TIGR00377">
    <property type="entry name" value="ant_ant_sig"/>
    <property type="match status" value="1"/>
</dbReference>
<evidence type="ECO:0000259" key="3">
    <source>
        <dbReference type="PROSITE" id="PS50801"/>
    </source>
</evidence>
<reference evidence="4 5" key="1">
    <citation type="journal article" date="2016" name="Nat. Commun.">
        <title>Thousands of microbial genomes shed light on interconnected biogeochemical processes in an aquifer system.</title>
        <authorList>
            <person name="Anantharaman K."/>
            <person name="Brown C.T."/>
            <person name="Hug L.A."/>
            <person name="Sharon I."/>
            <person name="Castelle C.J."/>
            <person name="Probst A.J."/>
            <person name="Thomas B.C."/>
            <person name="Singh A."/>
            <person name="Wilkins M.J."/>
            <person name="Karaoz U."/>
            <person name="Brodie E.L."/>
            <person name="Williams K.H."/>
            <person name="Hubbard S.S."/>
            <person name="Banfield J.F."/>
        </authorList>
    </citation>
    <scope>NUCLEOTIDE SEQUENCE [LARGE SCALE GENOMIC DNA]</scope>
</reference>
<protein>
    <recommendedName>
        <fullName evidence="2">Anti-sigma factor antagonist</fullName>
    </recommendedName>
</protein>
<dbReference type="GO" id="GO:0043856">
    <property type="term" value="F:anti-sigma factor antagonist activity"/>
    <property type="evidence" value="ECO:0007669"/>
    <property type="project" value="InterPro"/>
</dbReference>
<dbReference type="PROSITE" id="PS50801">
    <property type="entry name" value="STAS"/>
    <property type="match status" value="1"/>
</dbReference>
<accession>A0A1F5VXK5</accession>
<dbReference type="InterPro" id="IPR036513">
    <property type="entry name" value="STAS_dom_sf"/>
</dbReference>
<dbReference type="EMBL" id="MFGW01000010">
    <property type="protein sequence ID" value="OGF68206.1"/>
    <property type="molecule type" value="Genomic_DNA"/>
</dbReference>
<proteinExistence type="inferred from homology"/>
<dbReference type="Pfam" id="PF01740">
    <property type="entry name" value="STAS"/>
    <property type="match status" value="1"/>
</dbReference>
<comment type="caution">
    <text evidence="4">The sequence shown here is derived from an EMBL/GenBank/DDBJ whole genome shotgun (WGS) entry which is preliminary data.</text>
</comment>
<dbReference type="AlphaFoldDB" id="A0A1F5VXK5"/>
<name>A0A1F5VXK5_9BACT</name>
<dbReference type="PANTHER" id="PTHR33495">
    <property type="entry name" value="ANTI-SIGMA FACTOR ANTAGONIST TM_1081-RELATED-RELATED"/>
    <property type="match status" value="1"/>
</dbReference>
<dbReference type="SUPFAM" id="SSF52091">
    <property type="entry name" value="SpoIIaa-like"/>
    <property type="match status" value="1"/>
</dbReference>
<evidence type="ECO:0000256" key="1">
    <source>
        <dbReference type="ARBA" id="ARBA00009013"/>
    </source>
</evidence>
<dbReference type="InterPro" id="IPR002645">
    <property type="entry name" value="STAS_dom"/>
</dbReference>
<dbReference type="Proteomes" id="UP000178943">
    <property type="component" value="Unassembled WGS sequence"/>
</dbReference>
<evidence type="ECO:0000313" key="4">
    <source>
        <dbReference type="EMBL" id="OGF68206.1"/>
    </source>
</evidence>
<comment type="similarity">
    <text evidence="1 2">Belongs to the anti-sigma-factor antagonist family.</text>
</comment>
<evidence type="ECO:0000256" key="2">
    <source>
        <dbReference type="RuleBase" id="RU003749"/>
    </source>
</evidence>
<dbReference type="Gene3D" id="3.30.750.24">
    <property type="entry name" value="STAS domain"/>
    <property type="match status" value="1"/>
</dbReference>
<dbReference type="STRING" id="1817863.A2Y62_05465"/>
<sequence>MELSYKELGDITVVQVSGRITLGEGDVKLRDAIYNLLKENKGKIVLNLGDVSYIDSAGIGELISAYTAAKRNGAELKLLNLTKKIQDILQITQLLTIFEVFNNENEALNSFNK</sequence>
<organism evidence="4 5">
    <name type="scientific">Candidatus Fischerbacteria bacterium RBG_13_37_8</name>
    <dbReference type="NCBI Taxonomy" id="1817863"/>
    <lineage>
        <taxon>Bacteria</taxon>
        <taxon>Candidatus Fischeribacteriota</taxon>
    </lineage>
</organism>